<gene>
    <name evidence="10" type="ORF">TSIB3V08_LOCUS3371</name>
</gene>
<dbReference type="Pfam" id="PF26183">
    <property type="entry name" value="Ig_NUP210_14th"/>
    <property type="match status" value="1"/>
</dbReference>
<dbReference type="InterPro" id="IPR056899">
    <property type="entry name" value="Ig_NUP210_9th"/>
</dbReference>
<dbReference type="Pfam" id="PF22969">
    <property type="entry name" value="Ig_NUP210_2nd"/>
    <property type="match status" value="1"/>
</dbReference>
<dbReference type="InterPro" id="IPR045197">
    <property type="entry name" value="NUP210-like"/>
</dbReference>
<keyword evidence="6" id="KW-0472">Membrane</keyword>
<protein>
    <recommendedName>
        <fullName evidence="9">BIG2 domain-containing protein</fullName>
    </recommendedName>
</protein>
<dbReference type="Pfam" id="PF02368">
    <property type="entry name" value="Big_2"/>
    <property type="match status" value="1"/>
</dbReference>
<keyword evidence="4" id="KW-0732">Signal</keyword>
<organism evidence="10">
    <name type="scientific">Timema shepardi</name>
    <name type="common">Walking stick</name>
    <dbReference type="NCBI Taxonomy" id="629360"/>
    <lineage>
        <taxon>Eukaryota</taxon>
        <taxon>Metazoa</taxon>
        <taxon>Ecdysozoa</taxon>
        <taxon>Arthropoda</taxon>
        <taxon>Hexapoda</taxon>
        <taxon>Insecta</taxon>
        <taxon>Pterygota</taxon>
        <taxon>Neoptera</taxon>
        <taxon>Polyneoptera</taxon>
        <taxon>Phasmatodea</taxon>
        <taxon>Timematodea</taxon>
        <taxon>Timematoidea</taxon>
        <taxon>Timematidae</taxon>
        <taxon>Timema</taxon>
    </lineage>
</organism>
<name>A0A7R9ASI7_TIMSH</name>
<sequence length="1859" mass="205042">MFSAKLRLGTSIQFYVLERVVTGAPPGNEFDEAAWGADNLGSAAAGLTGVLAGAVTLGAQRRVSGAGDAGRERTSSRIDIVQVNPTNVDETLGCSAQAIVSAISKEIARNTAIIFAEEVHSGQMLRCDVIVDEIASLDIVTTTRELYMEEAPEIFEVRAYDDQGNEFTTLDGVEFQWSLININSHQAESKLPSVSVLRFISFRDSPYETPASVDEFERIGKRGNLVLLEGLKTGSAKVSVRLPQQEYHHVPPLEVQLMVVANLIIDPPDVHIMPGDTVKYKILQVQNGRLEEIPLPSAQYYLGMVDEQVGLVDESGHATAIKQGRTKLQLHDRYVDDNSGIKMPSAHFTVALSEALTLSILPHRNWALLVGEHYEIIVELFDKNNRKLHIGPNIEVWVEFPRKYFHVKLSTKNNTHHYGWPLVIGEAPLKATLNAVTTVSGQRQEILPSVSAQETMFIFQKISVHPPEVVLPWDPDVKPRYEVKLKALGGDGSFLWSSSDTTVAMVTQSGLVKTHFYGSVKITASMTRNQHIRADGLVIVLPPSHLEIIEYDIEAELGVPLFLHVAMYGDRLGQDARVPFTQCKDIPLYVKDWNNHFNFNKTLKAKAIVEHYSRSPSTRKRLHTVMEEMVLPVLELIQFVDTRWSSEYNMLSRLHAVRKAVGAELANSENNIEILTEVEWKQAAGIVEVLGPLADATKEINKALKSRFSFYDSDPIFCPSMLCDPRFRGVLIDDMVAVNTLAIEVKKLSDKSSLEPNVKDEHPSCSSSSSGLWSSFDSIPNTTQPAIDNNSEVKDYLNEPRVTPVGLACTTLAIVGHTMGTSKITVAYSREDGLKMEDTVTVGTYRPLRALHPESGQTVLSVGSSRMVAFVGGPRPWLDRPSEHVRKIEVVGVEEDELEVTELIDKATDKQDTYVYQVMCRAIGEFQVVIKLYNLPSRTHCHASESQASVTVLCAKPRYLSLHSQLEVSDPELCPMKLNAEKIVAQNYKDIPITVIVKDFHGRTFDNISSLYLDWKLSHPSLGNVLVKNSVITVNHYEGDILLPGRNYNIIKPNGRTGVLEVNLLITGYNMSVLQSNRVSPESPVFGTLDSNGFEYTPEIKASLSIILVNDTAITPKHTVVFNHPKNIVTLQVSQGSGHYDFVVSSEEIATLRYVEGKRVIEVTPINNGMLKLALVDLCLPSKPAQATIQVLGLGSLQVDMPDRVERGSCVRATVTLYDTMDNILPVPNPAFLDLHAIPDSNIIAVTADLHGKTHPDNEIHYVVTGMELGETTLTFVSRRWQEKREISSQPIHIQVFPALRLFPRNLTLIVGSSFQVTSRGGPQPDANIEYSIGSGSIASIESNGIVEALDHGLTTITGRAVGINKETGQHIIYSQDTVEVQVVPLRGIKIHAPLTRVLKSFTMPVHAAGIPDHISPLILGSVNSGITYSWRVVPKDVAIVHSVFHHLGLKVTAADQLSMQLTAVKSGHATLFLNATVTTTVAGRSEPATSVLYQDSLEILVFDDIQLVRPLHMANLKPTKLILAPNTQVQLQTNREGAAKVVYSLRNQAHTPSTVPDKNLTALGSPTSFVTVDESGLVTSNNMLGRSVIMITAFEEFNIKQSISVCVIVKQIHYLMINVRAKVRISDNEDVTKLPKGLQLELYVTYHDNTGIPFTATTSELKIRTNRFDLSHVRRGADNTTVLVDLLHRGTTLLKLWDEMTPHHTGDYMKLPVGEVIFPVQDHLVVNELVCFSSPLVTLDGQHGTWESDNPTILSLDPMLGYGKARMPGTATVYLLLAGSRVGGVEIQVLPIHADCRTCPKNVGDKLLERSPLKFPLTEALTFMNPYKIGFNQDEAVLQITSAMDILVTLNFIPASVA</sequence>
<evidence type="ECO:0000256" key="7">
    <source>
        <dbReference type="ARBA" id="ARBA00023180"/>
    </source>
</evidence>
<dbReference type="Pfam" id="PF22962">
    <property type="entry name" value="Ig_NUP210_7th"/>
    <property type="match status" value="1"/>
</dbReference>
<evidence type="ECO:0000256" key="6">
    <source>
        <dbReference type="ARBA" id="ARBA00023136"/>
    </source>
</evidence>
<dbReference type="Pfam" id="PF25354">
    <property type="entry name" value="Ig_NUP210_16th"/>
    <property type="match status" value="1"/>
</dbReference>
<dbReference type="InterPro" id="IPR008964">
    <property type="entry name" value="Invasin/intimin_cell_adhesion"/>
</dbReference>
<dbReference type="InterPro" id="IPR012337">
    <property type="entry name" value="RNaseH-like_sf"/>
</dbReference>
<dbReference type="PANTHER" id="PTHR23019:SF0">
    <property type="entry name" value="NUCLEAR PORE MEMBRANE GLYCOPROTEIN 210"/>
    <property type="match status" value="1"/>
</dbReference>
<dbReference type="InterPro" id="IPR055099">
    <property type="entry name" value="Ig_NUP210_7th"/>
</dbReference>
<dbReference type="Pfam" id="PF24991">
    <property type="entry name" value="Ig_NUP210_4th"/>
    <property type="match status" value="1"/>
</dbReference>
<dbReference type="GO" id="GO:0005643">
    <property type="term" value="C:nuclear pore"/>
    <property type="evidence" value="ECO:0007669"/>
    <property type="project" value="TreeGrafter"/>
</dbReference>
<evidence type="ECO:0000256" key="2">
    <source>
        <dbReference type="ARBA" id="ARBA00007313"/>
    </source>
</evidence>
<feature type="domain" description="BIG2" evidence="9">
    <location>
        <begin position="1296"/>
        <end position="1371"/>
    </location>
</feature>
<dbReference type="InterPro" id="IPR055098">
    <property type="entry name" value="Ig_NUP210_3rd"/>
</dbReference>
<keyword evidence="5" id="KW-1133">Transmembrane helix</keyword>
<dbReference type="SUPFAM" id="SSF49373">
    <property type="entry name" value="Invasin/intimin cell-adhesion fragments"/>
    <property type="match status" value="1"/>
</dbReference>
<comment type="subcellular location">
    <subcellularLocation>
        <location evidence="1">Nucleus membrane</location>
        <topology evidence="1">Single-pass membrane protein</topology>
    </subcellularLocation>
</comment>
<dbReference type="PANTHER" id="PTHR23019">
    <property type="entry name" value="NUCLEAR PORE MEMBRANE GLYCOPROTEIN GP210-RELATED"/>
    <property type="match status" value="1"/>
</dbReference>
<dbReference type="EMBL" id="OC001119">
    <property type="protein sequence ID" value="CAD7259160.1"/>
    <property type="molecule type" value="Genomic_DNA"/>
</dbReference>
<dbReference type="InterPro" id="IPR058779">
    <property type="entry name" value="Ig_NUP210_13th"/>
</dbReference>
<evidence type="ECO:0000256" key="8">
    <source>
        <dbReference type="ARBA" id="ARBA00023242"/>
    </source>
</evidence>
<dbReference type="InterPro" id="IPR057586">
    <property type="entry name" value="Ig_NUP210_16th"/>
</dbReference>
<dbReference type="Pfam" id="PF26181">
    <property type="entry name" value="Ig_NUP210_13th"/>
    <property type="match status" value="1"/>
</dbReference>
<keyword evidence="7" id="KW-0325">Glycoprotein</keyword>
<evidence type="ECO:0000256" key="3">
    <source>
        <dbReference type="ARBA" id="ARBA00022692"/>
    </source>
</evidence>
<accession>A0A7R9ASI7</accession>
<dbReference type="InterPro" id="IPR055096">
    <property type="entry name" value="Ig_NUP210_1st"/>
</dbReference>
<dbReference type="InterPro" id="IPR055094">
    <property type="entry name" value="NUP210_Ig15"/>
</dbReference>
<dbReference type="InterPro" id="IPR003343">
    <property type="entry name" value="Big_2"/>
</dbReference>
<dbReference type="SMART" id="SM00635">
    <property type="entry name" value="BID_2"/>
    <property type="match status" value="2"/>
</dbReference>
<proteinExistence type="inferred from homology"/>
<dbReference type="GO" id="GO:0031965">
    <property type="term" value="C:nuclear membrane"/>
    <property type="evidence" value="ECO:0007669"/>
    <property type="project" value="UniProtKB-SubCell"/>
</dbReference>
<dbReference type="Pfam" id="PF22963">
    <property type="entry name" value="Ig_NUP210_3rd"/>
    <property type="match status" value="1"/>
</dbReference>
<dbReference type="InterPro" id="IPR055097">
    <property type="entry name" value="Ig_NUP210_2nd"/>
</dbReference>
<dbReference type="Gene3D" id="2.60.40.1080">
    <property type="match status" value="1"/>
</dbReference>
<keyword evidence="8" id="KW-0539">Nucleus</keyword>
<reference evidence="10" key="1">
    <citation type="submission" date="2020-11" db="EMBL/GenBank/DDBJ databases">
        <authorList>
            <person name="Tran Van P."/>
        </authorList>
    </citation>
    <scope>NUCLEOTIDE SEQUENCE</scope>
</reference>
<evidence type="ECO:0000256" key="1">
    <source>
        <dbReference type="ARBA" id="ARBA00004590"/>
    </source>
</evidence>
<evidence type="ECO:0000256" key="5">
    <source>
        <dbReference type="ARBA" id="ARBA00022989"/>
    </source>
</evidence>
<dbReference type="Pfam" id="PF22959">
    <property type="entry name" value="Ig_NUP210_15th"/>
    <property type="match status" value="1"/>
</dbReference>
<dbReference type="Pfam" id="PF24902">
    <property type="entry name" value="Ig_NUP210_9th"/>
    <property type="match status" value="1"/>
</dbReference>
<keyword evidence="3" id="KW-0812">Transmembrane</keyword>
<evidence type="ECO:0000313" key="10">
    <source>
        <dbReference type="EMBL" id="CAD7259160.1"/>
    </source>
</evidence>
<dbReference type="InterPro" id="IPR056897">
    <property type="entry name" value="Ig_NUP210_4th"/>
</dbReference>
<dbReference type="Pfam" id="PF22967">
    <property type="entry name" value="Ig_NUP210_1st"/>
    <property type="match status" value="1"/>
</dbReference>
<evidence type="ECO:0000259" key="9">
    <source>
        <dbReference type="SMART" id="SM00635"/>
    </source>
</evidence>
<comment type="similarity">
    <text evidence="2">Belongs to the NUP210 family.</text>
</comment>
<feature type="domain" description="BIG2" evidence="9">
    <location>
        <begin position="458"/>
        <end position="536"/>
    </location>
</feature>
<evidence type="ECO:0000256" key="4">
    <source>
        <dbReference type="ARBA" id="ARBA00022729"/>
    </source>
</evidence>
<dbReference type="SUPFAM" id="SSF53098">
    <property type="entry name" value="Ribonuclease H-like"/>
    <property type="match status" value="1"/>
</dbReference>
<dbReference type="Pfam" id="PF26182">
    <property type="entry name" value="Ig_NUP210_5th"/>
    <property type="match status" value="1"/>
</dbReference>